<dbReference type="Pfam" id="PF13726">
    <property type="entry name" value="Na_H_antiport_2"/>
    <property type="match status" value="1"/>
</dbReference>
<reference evidence="10" key="1">
    <citation type="submission" date="2016-10" db="EMBL/GenBank/DDBJ databases">
        <authorList>
            <person name="Varghese N."/>
            <person name="Submissions S."/>
        </authorList>
    </citation>
    <scope>NUCLEOTIDE SEQUENCE [LARGE SCALE GENOMIC DNA]</scope>
    <source>
        <strain evidence="10">CGMCC 1.8895</strain>
    </source>
</reference>
<evidence type="ECO:0000313" key="10">
    <source>
        <dbReference type="Proteomes" id="UP000199008"/>
    </source>
</evidence>
<dbReference type="Pfam" id="PF03553">
    <property type="entry name" value="Na_H_antiporter"/>
    <property type="match status" value="1"/>
</dbReference>
<evidence type="ECO:0000313" key="9">
    <source>
        <dbReference type="EMBL" id="SDK97245.1"/>
    </source>
</evidence>
<evidence type="ECO:0000259" key="8">
    <source>
        <dbReference type="Pfam" id="PF13726"/>
    </source>
</evidence>
<evidence type="ECO:0008006" key="11">
    <source>
        <dbReference type="Google" id="ProtNLM"/>
    </source>
</evidence>
<feature type="transmembrane region" description="Helical" evidence="6">
    <location>
        <begin position="260"/>
        <end position="276"/>
    </location>
</feature>
<evidence type="ECO:0000256" key="2">
    <source>
        <dbReference type="ARBA" id="ARBA00022475"/>
    </source>
</evidence>
<dbReference type="STRING" id="576118.SAMN05216216_1163"/>
<feature type="transmembrane region" description="Helical" evidence="6">
    <location>
        <begin position="120"/>
        <end position="137"/>
    </location>
</feature>
<protein>
    <recommendedName>
        <fullName evidence="11">Sodium:proton antiporter</fullName>
    </recommendedName>
</protein>
<feature type="domain" description="Putative Na+/H+ antiporter N-terminal" evidence="8">
    <location>
        <begin position="6"/>
        <end position="92"/>
    </location>
</feature>
<comment type="subcellular location">
    <subcellularLocation>
        <location evidence="1">Cell membrane</location>
        <topology evidence="1">Multi-pass membrane protein</topology>
    </subcellularLocation>
</comment>
<feature type="transmembrane region" description="Helical" evidence="6">
    <location>
        <begin position="288"/>
        <end position="308"/>
    </location>
</feature>
<dbReference type="Proteomes" id="UP000199008">
    <property type="component" value="Unassembled WGS sequence"/>
</dbReference>
<feature type="transmembrane region" description="Helical" evidence="6">
    <location>
        <begin position="97"/>
        <end position="114"/>
    </location>
</feature>
<keyword evidence="3 6" id="KW-0812">Transmembrane</keyword>
<feature type="transmembrane region" description="Helical" evidence="6">
    <location>
        <begin position="358"/>
        <end position="387"/>
    </location>
</feature>
<feature type="transmembrane region" description="Helical" evidence="6">
    <location>
        <begin position="12"/>
        <end position="42"/>
    </location>
</feature>
<feature type="transmembrane region" description="Helical" evidence="6">
    <location>
        <begin position="422"/>
        <end position="439"/>
    </location>
</feature>
<proteinExistence type="predicted"/>
<keyword evidence="4 6" id="KW-1133">Transmembrane helix</keyword>
<name>A0A1G9G9K2_9BACL</name>
<organism evidence="9 10">
    <name type="scientific">Lacicoccus qingdaonensis</name>
    <dbReference type="NCBI Taxonomy" id="576118"/>
    <lineage>
        <taxon>Bacteria</taxon>
        <taxon>Bacillati</taxon>
        <taxon>Bacillota</taxon>
        <taxon>Bacilli</taxon>
        <taxon>Bacillales</taxon>
        <taxon>Salinicoccaceae</taxon>
        <taxon>Lacicoccus</taxon>
    </lineage>
</organism>
<feature type="transmembrane region" description="Helical" evidence="6">
    <location>
        <begin position="62"/>
        <end position="85"/>
    </location>
</feature>
<dbReference type="InterPro" id="IPR032813">
    <property type="entry name" value="Na_H_antiport_N"/>
</dbReference>
<evidence type="ECO:0000256" key="5">
    <source>
        <dbReference type="ARBA" id="ARBA00023136"/>
    </source>
</evidence>
<keyword evidence="2" id="KW-1003">Cell membrane</keyword>
<accession>A0A1G9G9K2</accession>
<dbReference type="InterPro" id="IPR052576">
    <property type="entry name" value="AA_Transporter-Related"/>
</dbReference>
<evidence type="ECO:0000256" key="3">
    <source>
        <dbReference type="ARBA" id="ARBA00022692"/>
    </source>
</evidence>
<keyword evidence="10" id="KW-1185">Reference proteome</keyword>
<feature type="transmembrane region" description="Helical" evidence="6">
    <location>
        <begin position="149"/>
        <end position="169"/>
    </location>
</feature>
<keyword evidence="5 6" id="KW-0472">Membrane</keyword>
<feature type="transmembrane region" description="Helical" evidence="6">
    <location>
        <begin position="237"/>
        <end position="254"/>
    </location>
</feature>
<dbReference type="InterPro" id="IPR018461">
    <property type="entry name" value="Na/H_Antiport_NhaC-like_C"/>
</dbReference>
<dbReference type="PANTHER" id="PTHR37821">
    <property type="entry name" value="AMINO ACID TRANSPORTER YUIF-RELATED"/>
    <property type="match status" value="1"/>
</dbReference>
<feature type="transmembrane region" description="Helical" evidence="6">
    <location>
        <begin position="328"/>
        <end position="346"/>
    </location>
</feature>
<dbReference type="EMBL" id="FNFY01000016">
    <property type="protein sequence ID" value="SDK97245.1"/>
    <property type="molecule type" value="Genomic_DNA"/>
</dbReference>
<feature type="domain" description="Na+/H+ antiporter NhaC-like C-terminal" evidence="7">
    <location>
        <begin position="147"/>
        <end position="433"/>
    </location>
</feature>
<feature type="transmembrane region" description="Helical" evidence="6">
    <location>
        <begin position="189"/>
        <end position="208"/>
    </location>
</feature>
<dbReference type="GO" id="GO:0005886">
    <property type="term" value="C:plasma membrane"/>
    <property type="evidence" value="ECO:0007669"/>
    <property type="project" value="UniProtKB-SubCell"/>
</dbReference>
<evidence type="ECO:0000259" key="7">
    <source>
        <dbReference type="Pfam" id="PF03553"/>
    </source>
</evidence>
<evidence type="ECO:0000256" key="4">
    <source>
        <dbReference type="ARBA" id="ARBA00022989"/>
    </source>
</evidence>
<dbReference type="PANTHER" id="PTHR37821:SF1">
    <property type="entry name" value="AMINO ACID TRANSPORTER YUIF-RELATED"/>
    <property type="match status" value="1"/>
</dbReference>
<sequence>MDVLFNPVIISVLVLVVLSLLKIHVIFALILAAISAGLLAGLPLGETVTVLVEGMGGQSETALSYLLLGIFASMIAMSGIVKVLLNYLLRVIGKKKYLLIFIFVGIGVLAETVVPVHIAFIPILIPPLLMLFNKLKIDRRAVASALTYGLKAPYMIIPVGFGLIFHGILVSEMQNNGLDIALSDIPAAMLIPVIGMTVGLLTAVFITYRKPREYQDIETVDSDSMVSEDLTATRQKVNHIITLFAIVAAFALQLFFDSMIIGALGGITIMLLSQVIKVSRSDAAVKEGVLMMGAIAFIMLIASGYASVLTETAAVDDLVGTVSGWFEGTPHAVAAVILLLVGLVITMGIGTSFGTIPIIAAVFVPLCMSLGFSPLATASLIGTAAALGDAGSPASDSTLGPTSGLAADGQHDHIWDTVVPTFLHYNIPLIIFGTIAAVIL</sequence>
<dbReference type="AlphaFoldDB" id="A0A1G9G9K2"/>
<evidence type="ECO:0000256" key="1">
    <source>
        <dbReference type="ARBA" id="ARBA00004651"/>
    </source>
</evidence>
<dbReference type="RefSeq" id="WP_092986774.1">
    <property type="nucleotide sequence ID" value="NZ_FNFY01000016.1"/>
</dbReference>
<gene>
    <name evidence="9" type="ORF">SAMN05216216_1163</name>
</gene>
<dbReference type="OrthoDB" id="9772446at2"/>
<evidence type="ECO:0000256" key="6">
    <source>
        <dbReference type="SAM" id="Phobius"/>
    </source>
</evidence>